<dbReference type="Proteomes" id="UP000040453">
    <property type="component" value="Unassembled WGS sequence"/>
</dbReference>
<evidence type="ECO:0000256" key="1">
    <source>
        <dbReference type="ARBA" id="ARBA00022448"/>
    </source>
</evidence>
<dbReference type="InterPro" id="IPR017871">
    <property type="entry name" value="ABC_transporter-like_CS"/>
</dbReference>
<dbReference type="InterPro" id="IPR003593">
    <property type="entry name" value="AAA+_ATPase"/>
</dbReference>
<proteinExistence type="predicted"/>
<keyword evidence="1" id="KW-0813">Transport</keyword>
<dbReference type="InterPro" id="IPR003439">
    <property type="entry name" value="ABC_transporter-like_ATP-bd"/>
</dbReference>
<evidence type="ECO:0000256" key="3">
    <source>
        <dbReference type="ARBA" id="ARBA00022840"/>
    </source>
</evidence>
<dbReference type="AlphaFoldDB" id="A0A0A1MRB3"/>
<organism evidence="5 6">
    <name type="scientific">Oceanobacillus oncorhynchi</name>
    <dbReference type="NCBI Taxonomy" id="545501"/>
    <lineage>
        <taxon>Bacteria</taxon>
        <taxon>Bacillati</taxon>
        <taxon>Bacillota</taxon>
        <taxon>Bacilli</taxon>
        <taxon>Bacillales</taxon>
        <taxon>Bacillaceae</taxon>
        <taxon>Oceanobacillus</taxon>
    </lineage>
</organism>
<keyword evidence="2" id="KW-0547">Nucleotide-binding</keyword>
<dbReference type="GO" id="GO:0005524">
    <property type="term" value="F:ATP binding"/>
    <property type="evidence" value="ECO:0007669"/>
    <property type="project" value="UniProtKB-KW"/>
</dbReference>
<dbReference type="PROSITE" id="PS00211">
    <property type="entry name" value="ABC_TRANSPORTER_1"/>
    <property type="match status" value="1"/>
</dbReference>
<keyword evidence="6" id="KW-1185">Reference proteome</keyword>
<dbReference type="InterPro" id="IPR027417">
    <property type="entry name" value="P-loop_NTPase"/>
</dbReference>
<protein>
    <submittedName>
        <fullName evidence="5">Putative ABC transporter ATP-binding protein YbhF</fullName>
    </submittedName>
</protein>
<evidence type="ECO:0000313" key="5">
    <source>
        <dbReference type="EMBL" id="CEI82229.1"/>
    </source>
</evidence>
<evidence type="ECO:0000259" key="4">
    <source>
        <dbReference type="PROSITE" id="PS50893"/>
    </source>
</evidence>
<accession>A0A0A1MRB3</accession>
<keyword evidence="3 5" id="KW-0067">ATP-binding</keyword>
<dbReference type="PROSITE" id="PS50893">
    <property type="entry name" value="ABC_TRANSPORTER_2"/>
    <property type="match status" value="1"/>
</dbReference>
<dbReference type="Pfam" id="PF00005">
    <property type="entry name" value="ABC_tran"/>
    <property type="match status" value="1"/>
</dbReference>
<sequence>MKNVVEFKGVTKHFKDFSLEDVHLQIRQGCVTGFIGANGAGKSTTMKLMMNLLKADAGDINVFGLDYASNEKEIKERMGFVYDSNVFYESLNLKDIRRIVAPAYKNWNDKQFFDYIKKFELPLNKGMKTFSKGMQMKASLAMALSHDAEFIMMDEPTAGLDPVFRRELLDILQEIMEDGRRTLFFSTHITSDLERIADYITFIQKGKILFNDSIEDVQNRYALVKGSMDVINRDVEKMFIKIERSSYGFTALTNDVAGVKAVLGDRVTMEPATVEDIMFYAKGAEKQNV</sequence>
<dbReference type="SUPFAM" id="SSF52540">
    <property type="entry name" value="P-loop containing nucleoside triphosphate hydrolases"/>
    <property type="match status" value="1"/>
</dbReference>
<dbReference type="GO" id="GO:0016887">
    <property type="term" value="F:ATP hydrolysis activity"/>
    <property type="evidence" value="ECO:0007669"/>
    <property type="project" value="InterPro"/>
</dbReference>
<gene>
    <name evidence="5" type="primary">ybhF_2</name>
    <name evidence="5" type="ORF">BN997_02088</name>
</gene>
<dbReference type="RefSeq" id="WP_042531900.1">
    <property type="nucleotide sequence ID" value="NZ_CDGG01000001.1"/>
</dbReference>
<dbReference type="STRING" id="545501.BN997_02088"/>
<dbReference type="PANTHER" id="PTHR42939">
    <property type="entry name" value="ABC TRANSPORTER ATP-BINDING PROTEIN ALBC-RELATED"/>
    <property type="match status" value="1"/>
</dbReference>
<dbReference type="OrthoDB" id="9804819at2"/>
<dbReference type="InterPro" id="IPR051782">
    <property type="entry name" value="ABC_Transporter_VariousFunc"/>
</dbReference>
<reference evidence="5 6" key="1">
    <citation type="submission" date="2014-11" db="EMBL/GenBank/DDBJ databases">
        <authorList>
            <person name="Urmite Genomes Urmite Genomes"/>
        </authorList>
    </citation>
    <scope>NUCLEOTIDE SEQUENCE [LARGE SCALE GENOMIC DNA]</scope>
    <source>
        <strain evidence="5 6">Oc5</strain>
    </source>
</reference>
<dbReference type="Gene3D" id="3.40.50.300">
    <property type="entry name" value="P-loop containing nucleotide triphosphate hydrolases"/>
    <property type="match status" value="1"/>
</dbReference>
<dbReference type="EMBL" id="CDGG01000001">
    <property type="protein sequence ID" value="CEI82229.1"/>
    <property type="molecule type" value="Genomic_DNA"/>
</dbReference>
<dbReference type="SMART" id="SM00382">
    <property type="entry name" value="AAA"/>
    <property type="match status" value="1"/>
</dbReference>
<name>A0A0A1MRB3_9BACI</name>
<evidence type="ECO:0000313" key="6">
    <source>
        <dbReference type="Proteomes" id="UP000040453"/>
    </source>
</evidence>
<dbReference type="CDD" id="cd03230">
    <property type="entry name" value="ABC_DR_subfamily_A"/>
    <property type="match status" value="1"/>
</dbReference>
<feature type="domain" description="ABC transporter" evidence="4">
    <location>
        <begin position="5"/>
        <end position="230"/>
    </location>
</feature>
<evidence type="ECO:0000256" key="2">
    <source>
        <dbReference type="ARBA" id="ARBA00022741"/>
    </source>
</evidence>
<dbReference type="PANTHER" id="PTHR42939:SF3">
    <property type="entry name" value="ABC TRANSPORTER ATP-BINDING COMPONENT"/>
    <property type="match status" value="1"/>
</dbReference>